<organism evidence="1 2">
    <name type="scientific">Stephania japonica</name>
    <dbReference type="NCBI Taxonomy" id="461633"/>
    <lineage>
        <taxon>Eukaryota</taxon>
        <taxon>Viridiplantae</taxon>
        <taxon>Streptophyta</taxon>
        <taxon>Embryophyta</taxon>
        <taxon>Tracheophyta</taxon>
        <taxon>Spermatophyta</taxon>
        <taxon>Magnoliopsida</taxon>
        <taxon>Ranunculales</taxon>
        <taxon>Menispermaceae</taxon>
        <taxon>Menispermoideae</taxon>
        <taxon>Cissampelideae</taxon>
        <taxon>Stephania</taxon>
    </lineage>
</organism>
<dbReference type="PANTHER" id="PTHR15663">
    <property type="entry name" value="COMM DOMAIN-CONTAINING PROTEIN 9"/>
    <property type="match status" value="1"/>
</dbReference>
<dbReference type="EMBL" id="JBBNAE010000001">
    <property type="protein sequence ID" value="KAK9154453.1"/>
    <property type="molecule type" value="Genomic_DNA"/>
</dbReference>
<evidence type="ECO:0000313" key="1">
    <source>
        <dbReference type="EMBL" id="KAK9154453.1"/>
    </source>
</evidence>
<evidence type="ECO:0000313" key="2">
    <source>
        <dbReference type="Proteomes" id="UP001417504"/>
    </source>
</evidence>
<dbReference type="PANTHER" id="PTHR15663:SF6">
    <property type="entry name" value="COMM DOMAIN-CONTAINING PROTEIN-RELATED"/>
    <property type="match status" value="1"/>
</dbReference>
<protein>
    <submittedName>
        <fullName evidence="1">Uncharacterized protein</fullName>
    </submittedName>
</protein>
<dbReference type="Proteomes" id="UP001417504">
    <property type="component" value="Unassembled WGS sequence"/>
</dbReference>
<keyword evidence="2" id="KW-1185">Reference proteome</keyword>
<reference evidence="1 2" key="1">
    <citation type="submission" date="2024-01" db="EMBL/GenBank/DDBJ databases">
        <title>Genome assemblies of Stephania.</title>
        <authorList>
            <person name="Yang L."/>
        </authorList>
    </citation>
    <scope>NUCLEOTIDE SEQUENCE [LARGE SCALE GENOMIC DNA]</scope>
    <source>
        <strain evidence="1">QJT</strain>
        <tissue evidence="1">Leaf</tissue>
    </source>
</reference>
<name>A0AAP0KKW9_9MAGN</name>
<dbReference type="InterPro" id="IPR037360">
    <property type="entry name" value="COMMD9"/>
</dbReference>
<accession>A0AAP0KKW9</accession>
<dbReference type="AlphaFoldDB" id="A0AAP0KKW9"/>
<comment type="caution">
    <text evidence="1">The sequence shown here is derived from an EMBL/GenBank/DDBJ whole genome shotgun (WGS) entry which is preliminary data.</text>
</comment>
<sequence length="197" mass="21717">MEGDTLLLQLLKLSGATTKETLEEVFQTLWSTRKSGLSSLDKPRILSLLNLASLEELDLVLACFRCLIRSCLRWESVDDISKLFPPDLSPDLQHVILHSVLKYQNQWKEEASKEDKYLKSRTRVSYPALVGLPSSSAAKKSSLTWSRHDESTTCSNHSVIDCSTTNADACASHLLSSSLPQAEGSPHNLSPTALDGC</sequence>
<proteinExistence type="predicted"/>
<gene>
    <name evidence="1" type="ORF">Sjap_001933</name>
</gene>